<feature type="compositionally biased region" description="Basic and acidic residues" evidence="13">
    <location>
        <begin position="246"/>
        <end position="263"/>
    </location>
</feature>
<dbReference type="InterPro" id="IPR001128">
    <property type="entry name" value="Cyt_P450"/>
</dbReference>
<comment type="pathway">
    <text evidence="3">Secondary metabolite biosynthesis; terpenoid biosynthesis.</text>
</comment>
<dbReference type="Pfam" id="PF00067">
    <property type="entry name" value="p450"/>
    <property type="match status" value="1"/>
</dbReference>
<sequence>MPVLLTTTFLAATCILWSIARFLFRRSPLDNVRGPPSQSIWTGNFKSLFDTDGWKFHAHIAQKYGKVARIEGPMRSQLLYVFDPLALHHIIVKDQPIYSRNTSDLLKARSPYRGGDTVDAAGAPSRGPLTLWMVEMVVEVYSNPEQGRGRRMRNRRATLTHPPHYGVPCTSTVPPLHHPYLHLRLQRELPPKQAKRAGYAQTPRRASCSAGARVIRMRVLRLLGIMPFQPRLNPMRNLEFDLKSSLEHSSRGATRRELQRRGEVVAPGHRRAARVRGGGGGGCVSARSCSAKDSCRLVPGNSLNPYFLIKVIIARSIGEQHQRQRKSLNPAFSNVHLRQLAPVFYDVAHKLRAGLASKVIDSPAEIDILHAFKRCALELIGRGGLGYSFDNLKDDNQPVHPYSEAISGIQPLLIRLSLAFRFILPWASKIGSPRFQRAIVDWVPWKALHQFRDTVDLMNLTTQDILETKKRALSTTGEWSETHNSKDIISILMQTNARAGDNDRLPDTEILGQVTLRSLSFLAVD</sequence>
<accession>A0A8H6YA69</accession>
<dbReference type="AlphaFoldDB" id="A0A8H6YA69"/>
<keyword evidence="6" id="KW-0812">Transmembrane</keyword>
<keyword evidence="9" id="KW-0560">Oxidoreductase</keyword>
<comment type="subcellular location">
    <subcellularLocation>
        <location evidence="2">Membrane</location>
    </subcellularLocation>
</comment>
<dbReference type="SUPFAM" id="SSF48264">
    <property type="entry name" value="Cytochrome P450"/>
    <property type="match status" value="2"/>
</dbReference>
<comment type="cofactor">
    <cofactor evidence="1">
        <name>heme</name>
        <dbReference type="ChEBI" id="CHEBI:30413"/>
    </cofactor>
</comment>
<dbReference type="GO" id="GO:0004497">
    <property type="term" value="F:monooxygenase activity"/>
    <property type="evidence" value="ECO:0007669"/>
    <property type="project" value="UniProtKB-KW"/>
</dbReference>
<evidence type="ECO:0000313" key="15">
    <source>
        <dbReference type="Proteomes" id="UP000623467"/>
    </source>
</evidence>
<gene>
    <name evidence="14" type="ORF">MSAN_01320700</name>
</gene>
<dbReference type="GO" id="GO:0005506">
    <property type="term" value="F:iron ion binding"/>
    <property type="evidence" value="ECO:0007669"/>
    <property type="project" value="InterPro"/>
</dbReference>
<evidence type="ECO:0000256" key="10">
    <source>
        <dbReference type="ARBA" id="ARBA00023004"/>
    </source>
</evidence>
<keyword evidence="12" id="KW-0472">Membrane</keyword>
<keyword evidence="8" id="KW-1133">Transmembrane helix</keyword>
<comment type="caution">
    <text evidence="14">The sequence shown here is derived from an EMBL/GenBank/DDBJ whole genome shotgun (WGS) entry which is preliminary data.</text>
</comment>
<keyword evidence="10" id="KW-0408">Iron</keyword>
<reference evidence="14" key="1">
    <citation type="submission" date="2020-05" db="EMBL/GenBank/DDBJ databases">
        <title>Mycena genomes resolve the evolution of fungal bioluminescence.</title>
        <authorList>
            <person name="Tsai I.J."/>
        </authorList>
    </citation>
    <scope>NUCLEOTIDE SEQUENCE</scope>
    <source>
        <strain evidence="14">160909Yilan</strain>
    </source>
</reference>
<evidence type="ECO:0000313" key="14">
    <source>
        <dbReference type="EMBL" id="KAF7357255.1"/>
    </source>
</evidence>
<feature type="region of interest" description="Disordered" evidence="13">
    <location>
        <begin position="246"/>
        <end position="279"/>
    </location>
</feature>
<evidence type="ECO:0000256" key="5">
    <source>
        <dbReference type="ARBA" id="ARBA00022617"/>
    </source>
</evidence>
<keyword evidence="7" id="KW-0479">Metal-binding</keyword>
<evidence type="ECO:0000256" key="9">
    <source>
        <dbReference type="ARBA" id="ARBA00023002"/>
    </source>
</evidence>
<evidence type="ECO:0000256" key="1">
    <source>
        <dbReference type="ARBA" id="ARBA00001971"/>
    </source>
</evidence>
<dbReference type="GO" id="GO:0016705">
    <property type="term" value="F:oxidoreductase activity, acting on paired donors, with incorporation or reduction of molecular oxygen"/>
    <property type="evidence" value="ECO:0007669"/>
    <property type="project" value="InterPro"/>
</dbReference>
<evidence type="ECO:0000256" key="12">
    <source>
        <dbReference type="ARBA" id="ARBA00023136"/>
    </source>
</evidence>
<evidence type="ECO:0000256" key="6">
    <source>
        <dbReference type="ARBA" id="ARBA00022692"/>
    </source>
</evidence>
<keyword evidence="5" id="KW-0349">Heme</keyword>
<dbReference type="EMBL" id="JACAZH010000010">
    <property type="protein sequence ID" value="KAF7357255.1"/>
    <property type="molecule type" value="Genomic_DNA"/>
</dbReference>
<name>A0A8H6YA69_9AGAR</name>
<dbReference type="GO" id="GO:0016020">
    <property type="term" value="C:membrane"/>
    <property type="evidence" value="ECO:0007669"/>
    <property type="project" value="UniProtKB-SubCell"/>
</dbReference>
<keyword evidence="15" id="KW-1185">Reference proteome</keyword>
<protein>
    <recommendedName>
        <fullName evidence="16">Cytochrome P450</fullName>
    </recommendedName>
</protein>
<evidence type="ECO:0000256" key="3">
    <source>
        <dbReference type="ARBA" id="ARBA00004721"/>
    </source>
</evidence>
<dbReference type="PANTHER" id="PTHR24305:SF166">
    <property type="entry name" value="CYTOCHROME P450 12A4, MITOCHONDRIAL-RELATED"/>
    <property type="match status" value="1"/>
</dbReference>
<dbReference type="GO" id="GO:0020037">
    <property type="term" value="F:heme binding"/>
    <property type="evidence" value="ECO:0007669"/>
    <property type="project" value="InterPro"/>
</dbReference>
<evidence type="ECO:0000256" key="2">
    <source>
        <dbReference type="ARBA" id="ARBA00004370"/>
    </source>
</evidence>
<proteinExistence type="inferred from homology"/>
<dbReference type="Gene3D" id="1.10.630.10">
    <property type="entry name" value="Cytochrome P450"/>
    <property type="match status" value="2"/>
</dbReference>
<evidence type="ECO:0000256" key="7">
    <source>
        <dbReference type="ARBA" id="ARBA00022723"/>
    </source>
</evidence>
<evidence type="ECO:0008006" key="16">
    <source>
        <dbReference type="Google" id="ProtNLM"/>
    </source>
</evidence>
<evidence type="ECO:0000256" key="11">
    <source>
        <dbReference type="ARBA" id="ARBA00023033"/>
    </source>
</evidence>
<dbReference type="OrthoDB" id="1470350at2759"/>
<dbReference type="Proteomes" id="UP000623467">
    <property type="component" value="Unassembled WGS sequence"/>
</dbReference>
<dbReference type="InterPro" id="IPR050121">
    <property type="entry name" value="Cytochrome_P450_monoxygenase"/>
</dbReference>
<comment type="similarity">
    <text evidence="4">Belongs to the cytochrome P450 family.</text>
</comment>
<organism evidence="14 15">
    <name type="scientific">Mycena sanguinolenta</name>
    <dbReference type="NCBI Taxonomy" id="230812"/>
    <lineage>
        <taxon>Eukaryota</taxon>
        <taxon>Fungi</taxon>
        <taxon>Dikarya</taxon>
        <taxon>Basidiomycota</taxon>
        <taxon>Agaricomycotina</taxon>
        <taxon>Agaricomycetes</taxon>
        <taxon>Agaricomycetidae</taxon>
        <taxon>Agaricales</taxon>
        <taxon>Marasmiineae</taxon>
        <taxon>Mycenaceae</taxon>
        <taxon>Mycena</taxon>
    </lineage>
</organism>
<evidence type="ECO:0000256" key="8">
    <source>
        <dbReference type="ARBA" id="ARBA00022989"/>
    </source>
</evidence>
<evidence type="ECO:0000256" key="4">
    <source>
        <dbReference type="ARBA" id="ARBA00010617"/>
    </source>
</evidence>
<dbReference type="PANTHER" id="PTHR24305">
    <property type="entry name" value="CYTOCHROME P450"/>
    <property type="match status" value="1"/>
</dbReference>
<dbReference type="InterPro" id="IPR036396">
    <property type="entry name" value="Cyt_P450_sf"/>
</dbReference>
<keyword evidence="11" id="KW-0503">Monooxygenase</keyword>
<evidence type="ECO:0000256" key="13">
    <source>
        <dbReference type="SAM" id="MobiDB-lite"/>
    </source>
</evidence>